<name>A0A7G9W4L5_ALKCA</name>
<dbReference type="GO" id="GO:0015297">
    <property type="term" value="F:antiporter activity"/>
    <property type="evidence" value="ECO:0007669"/>
    <property type="project" value="UniProtKB-KW"/>
</dbReference>
<reference evidence="9 10" key="1">
    <citation type="submission" date="2020-07" db="EMBL/GenBank/DDBJ databases">
        <title>Alkalicella. sp. LB2 genome.</title>
        <authorList>
            <person name="Postec A."/>
            <person name="Quemeneur M."/>
        </authorList>
    </citation>
    <scope>NUCLEOTIDE SEQUENCE [LARGE SCALE GENOMIC DNA]</scope>
    <source>
        <strain evidence="9 10">LB2</strain>
    </source>
</reference>
<evidence type="ECO:0000256" key="2">
    <source>
        <dbReference type="ARBA" id="ARBA00006228"/>
    </source>
</evidence>
<dbReference type="AlphaFoldDB" id="A0A7G9W4L5"/>
<dbReference type="Pfam" id="PF01899">
    <property type="entry name" value="MNHE"/>
    <property type="match status" value="1"/>
</dbReference>
<accession>A0A7G9W4L5</accession>
<evidence type="ECO:0000256" key="5">
    <source>
        <dbReference type="ARBA" id="ARBA00022692"/>
    </source>
</evidence>
<evidence type="ECO:0000256" key="3">
    <source>
        <dbReference type="ARBA" id="ARBA00022449"/>
    </source>
</evidence>
<dbReference type="PANTHER" id="PTHR34584">
    <property type="entry name" value="NA(+)/H(+) ANTIPORTER SUBUNIT E1"/>
    <property type="match status" value="1"/>
</dbReference>
<dbReference type="InterPro" id="IPR002758">
    <property type="entry name" value="Cation_antiport_E"/>
</dbReference>
<comment type="subcellular location">
    <subcellularLocation>
        <location evidence="1">Cell membrane</location>
        <topology evidence="1">Multi-pass membrane protein</topology>
    </subcellularLocation>
</comment>
<evidence type="ECO:0000256" key="1">
    <source>
        <dbReference type="ARBA" id="ARBA00004651"/>
    </source>
</evidence>
<evidence type="ECO:0000256" key="8">
    <source>
        <dbReference type="SAM" id="Phobius"/>
    </source>
</evidence>
<evidence type="ECO:0000256" key="4">
    <source>
        <dbReference type="ARBA" id="ARBA00022475"/>
    </source>
</evidence>
<dbReference type="GO" id="GO:0005886">
    <property type="term" value="C:plasma membrane"/>
    <property type="evidence" value="ECO:0007669"/>
    <property type="project" value="UniProtKB-SubCell"/>
</dbReference>
<dbReference type="RefSeq" id="WP_213167293.1">
    <property type="nucleotide sequence ID" value="NZ_CP058559.1"/>
</dbReference>
<keyword evidence="6 8" id="KW-1133">Transmembrane helix</keyword>
<proteinExistence type="inferred from homology"/>
<keyword evidence="3" id="KW-0050">Antiport</keyword>
<evidence type="ECO:0000313" key="10">
    <source>
        <dbReference type="Proteomes" id="UP000516160"/>
    </source>
</evidence>
<dbReference type="EMBL" id="CP058559">
    <property type="protein sequence ID" value="QNO13627.1"/>
    <property type="molecule type" value="Genomic_DNA"/>
</dbReference>
<feature type="transmembrane region" description="Helical" evidence="8">
    <location>
        <begin position="34"/>
        <end position="51"/>
    </location>
</feature>
<dbReference type="PIRSF" id="PIRSF019239">
    <property type="entry name" value="MrpE"/>
    <property type="match status" value="1"/>
</dbReference>
<organism evidence="9 10">
    <name type="scientific">Alkalicella caledoniensis</name>
    <dbReference type="NCBI Taxonomy" id="2731377"/>
    <lineage>
        <taxon>Bacteria</taxon>
        <taxon>Bacillati</taxon>
        <taxon>Bacillota</taxon>
        <taxon>Clostridia</taxon>
        <taxon>Eubacteriales</taxon>
        <taxon>Proteinivoracaceae</taxon>
        <taxon>Alkalicella</taxon>
    </lineage>
</organism>
<keyword evidence="7 8" id="KW-0472">Membrane</keyword>
<dbReference type="Proteomes" id="UP000516160">
    <property type="component" value="Chromosome"/>
</dbReference>
<keyword evidence="10" id="KW-1185">Reference proteome</keyword>
<dbReference type="GO" id="GO:0008324">
    <property type="term" value="F:monoatomic cation transmembrane transporter activity"/>
    <property type="evidence" value="ECO:0007669"/>
    <property type="project" value="InterPro"/>
</dbReference>
<keyword evidence="5 8" id="KW-0812">Transmembrane</keyword>
<dbReference type="KEGG" id="acae:HYG86_01995"/>
<protein>
    <submittedName>
        <fullName evidence="9">Na+/H+ antiporter subunit E</fullName>
    </submittedName>
</protein>
<keyword evidence="4" id="KW-1003">Cell membrane</keyword>
<dbReference type="PANTHER" id="PTHR34584:SF1">
    <property type="entry name" value="NA(+)_H(+) ANTIPORTER SUBUNIT E1"/>
    <property type="match status" value="1"/>
</dbReference>
<keyword evidence="3" id="KW-0813">Transport</keyword>
<gene>
    <name evidence="9" type="ORF">HYG86_01995</name>
</gene>
<evidence type="ECO:0000256" key="7">
    <source>
        <dbReference type="ARBA" id="ARBA00023136"/>
    </source>
</evidence>
<sequence>MVTKRGDTLKGKTPLVLFLFLFGFWIIASETIDVQHVVAGVIVAYLIELFNRDFLNDFHFFGRQSFVEKITVLTSVLFILIKDMIIANIQVAMIVLSPKMPISPGIVTFKTNLKSPLARTLLANSITLTPGTLTIDVDEDIFVVHYLTEENSQDVQNWNAKEKIRVLDGGQ</sequence>
<evidence type="ECO:0000256" key="6">
    <source>
        <dbReference type="ARBA" id="ARBA00022989"/>
    </source>
</evidence>
<feature type="transmembrane region" description="Helical" evidence="8">
    <location>
        <begin position="12"/>
        <end position="28"/>
    </location>
</feature>
<comment type="similarity">
    <text evidence="2">Belongs to the CPA3 antiporters (TC 2.A.63) subunit E family.</text>
</comment>
<evidence type="ECO:0000313" key="9">
    <source>
        <dbReference type="EMBL" id="QNO13627.1"/>
    </source>
</evidence>
<feature type="transmembrane region" description="Helical" evidence="8">
    <location>
        <begin position="72"/>
        <end position="96"/>
    </location>
</feature>